<reference evidence="2 3" key="1">
    <citation type="submission" date="2023-07" db="EMBL/GenBank/DDBJ databases">
        <title>Genomic Encyclopedia of Type Strains, Phase IV (KMG-IV): sequencing the most valuable type-strain genomes for metagenomic binning, comparative biology and taxonomic classification.</title>
        <authorList>
            <person name="Goeker M."/>
        </authorList>
    </citation>
    <scope>NUCLEOTIDE SEQUENCE [LARGE SCALE GENOMIC DNA]</scope>
    <source>
        <strain evidence="2 3">DSM 23494</strain>
    </source>
</reference>
<sequence>MHGEKPFIRQRRKMVILLLSYFVTKVHYLASLFLKNRSAINKMTQPTKITMGIIELIVVRLSLFQSL</sequence>
<evidence type="ECO:0000313" key="3">
    <source>
        <dbReference type="Proteomes" id="UP001238088"/>
    </source>
</evidence>
<evidence type="ECO:0000313" key="2">
    <source>
        <dbReference type="EMBL" id="MDQ0273383.1"/>
    </source>
</evidence>
<dbReference type="EMBL" id="JAUSUB010000038">
    <property type="protein sequence ID" value="MDQ0273383.1"/>
    <property type="molecule type" value="Genomic_DNA"/>
</dbReference>
<protein>
    <submittedName>
        <fullName evidence="2">Uncharacterized protein</fullName>
    </submittedName>
</protein>
<accession>A0ABU0AQA8</accession>
<keyword evidence="1" id="KW-0812">Transmembrane</keyword>
<keyword evidence="1" id="KW-0472">Membrane</keyword>
<feature type="transmembrane region" description="Helical" evidence="1">
    <location>
        <begin position="15"/>
        <end position="34"/>
    </location>
</feature>
<keyword evidence="1" id="KW-1133">Transmembrane helix</keyword>
<name>A0ABU0AQA8_9BACI</name>
<organism evidence="2 3">
    <name type="scientific">Cytobacillus purgationiresistens</name>
    <dbReference type="NCBI Taxonomy" id="863449"/>
    <lineage>
        <taxon>Bacteria</taxon>
        <taxon>Bacillati</taxon>
        <taxon>Bacillota</taxon>
        <taxon>Bacilli</taxon>
        <taxon>Bacillales</taxon>
        <taxon>Bacillaceae</taxon>
        <taxon>Cytobacillus</taxon>
    </lineage>
</organism>
<keyword evidence="3" id="KW-1185">Reference proteome</keyword>
<comment type="caution">
    <text evidence="2">The sequence shown here is derived from an EMBL/GenBank/DDBJ whole genome shotgun (WGS) entry which is preliminary data.</text>
</comment>
<dbReference type="Proteomes" id="UP001238088">
    <property type="component" value="Unassembled WGS sequence"/>
</dbReference>
<proteinExistence type="predicted"/>
<evidence type="ECO:0000256" key="1">
    <source>
        <dbReference type="SAM" id="Phobius"/>
    </source>
</evidence>
<gene>
    <name evidence="2" type="ORF">J2S17_005315</name>
</gene>